<keyword evidence="5" id="KW-1185">Reference proteome</keyword>
<keyword evidence="2" id="KW-0949">S-adenosyl-L-methionine</keyword>
<dbReference type="PANTHER" id="PTHR47739">
    <property type="entry name" value="TRNA1(VAL) (ADENINE(37)-N6)-METHYLTRANSFERASE"/>
    <property type="match status" value="1"/>
</dbReference>
<evidence type="ECO:0000313" key="5">
    <source>
        <dbReference type="Proteomes" id="UP001375743"/>
    </source>
</evidence>
<dbReference type="Proteomes" id="UP001375743">
    <property type="component" value="Unassembled WGS sequence"/>
</dbReference>
<organism evidence="4 5">
    <name type="scientific">Benzoatithermus flavus</name>
    <dbReference type="NCBI Taxonomy" id="3108223"/>
    <lineage>
        <taxon>Bacteria</taxon>
        <taxon>Pseudomonadati</taxon>
        <taxon>Pseudomonadota</taxon>
        <taxon>Alphaproteobacteria</taxon>
        <taxon>Geminicoccales</taxon>
        <taxon>Geminicoccaceae</taxon>
        <taxon>Benzoatithermus</taxon>
    </lineage>
</organism>
<dbReference type="EMBL" id="JBBLZC010000018">
    <property type="protein sequence ID" value="MEK0084819.1"/>
    <property type="molecule type" value="Genomic_DNA"/>
</dbReference>
<evidence type="ECO:0000256" key="1">
    <source>
        <dbReference type="ARBA" id="ARBA00022603"/>
    </source>
</evidence>
<dbReference type="Gene3D" id="3.40.50.150">
    <property type="entry name" value="Vaccinia Virus protein VP39"/>
    <property type="match status" value="1"/>
</dbReference>
<dbReference type="GO" id="GO:0032259">
    <property type="term" value="P:methylation"/>
    <property type="evidence" value="ECO:0007669"/>
    <property type="project" value="UniProtKB-KW"/>
</dbReference>
<gene>
    <name evidence="4" type="ORF">U1T56_16830</name>
</gene>
<feature type="domain" description="Methyltransferase small" evidence="3">
    <location>
        <begin position="52"/>
        <end position="136"/>
    </location>
</feature>
<evidence type="ECO:0000259" key="3">
    <source>
        <dbReference type="Pfam" id="PF05175"/>
    </source>
</evidence>
<dbReference type="PANTHER" id="PTHR47739:SF1">
    <property type="entry name" value="TRNA1(VAL) (ADENINE(37)-N6)-METHYLTRANSFERASE"/>
    <property type="match status" value="1"/>
</dbReference>
<sequence>MIICPNDPDEERYSEDSLLGGRLRFLQPVRGYRVAIDPVLLAAAVPVGGGPEEVLDAGAGTGAAALCLAARAPAVRVTGLERQPELLSLAVRNAALNGLDERVRFVAGDLLAPPPVLKARGFDQVMTNPPFHPAGRSSIPQEATRHGAHLAEVGIGTWLRACLARLRSGGRLTLVHRADQLDAILAALAGRAGDVTICPLWPDAGARAAKRVIVVARKGSRAPMRLARGLVLHEPGGRFTPEADAILREGCALPL</sequence>
<comment type="caution">
    <text evidence="4">The sequence shown here is derived from an EMBL/GenBank/DDBJ whole genome shotgun (WGS) entry which is preliminary data.</text>
</comment>
<dbReference type="InterPro" id="IPR007848">
    <property type="entry name" value="Small_mtfrase_dom"/>
</dbReference>
<dbReference type="InterPro" id="IPR029063">
    <property type="entry name" value="SAM-dependent_MTases_sf"/>
</dbReference>
<evidence type="ECO:0000256" key="2">
    <source>
        <dbReference type="ARBA" id="ARBA00022691"/>
    </source>
</evidence>
<reference evidence="4 5" key="1">
    <citation type="submission" date="2024-01" db="EMBL/GenBank/DDBJ databases">
        <title>Multi-omics insights into the function and evolution of sodium benzoate biodegradation pathways in Benzoatithermus flavus gen. nov., sp. nov. from hot spring.</title>
        <authorList>
            <person name="Hu C.-J."/>
            <person name="Li W.-J."/>
        </authorList>
    </citation>
    <scope>NUCLEOTIDE SEQUENCE [LARGE SCALE GENOMIC DNA]</scope>
    <source>
        <strain evidence="4 5">SYSU G07066</strain>
    </source>
</reference>
<dbReference type="RefSeq" id="WP_418160671.1">
    <property type="nucleotide sequence ID" value="NZ_JBBLZC010000018.1"/>
</dbReference>
<dbReference type="GO" id="GO:0008168">
    <property type="term" value="F:methyltransferase activity"/>
    <property type="evidence" value="ECO:0007669"/>
    <property type="project" value="UniProtKB-KW"/>
</dbReference>
<dbReference type="Pfam" id="PF05175">
    <property type="entry name" value="MTS"/>
    <property type="match status" value="1"/>
</dbReference>
<keyword evidence="1 4" id="KW-0808">Transferase</keyword>
<accession>A0ABU8XUR8</accession>
<proteinExistence type="predicted"/>
<evidence type="ECO:0000313" key="4">
    <source>
        <dbReference type="EMBL" id="MEK0084819.1"/>
    </source>
</evidence>
<name>A0ABU8XUR8_9PROT</name>
<keyword evidence="1 4" id="KW-0489">Methyltransferase</keyword>
<dbReference type="CDD" id="cd02440">
    <property type="entry name" value="AdoMet_MTases"/>
    <property type="match status" value="1"/>
</dbReference>
<dbReference type="InterPro" id="IPR050210">
    <property type="entry name" value="tRNA_Adenine-N(6)_MTase"/>
</dbReference>
<dbReference type="SUPFAM" id="SSF53335">
    <property type="entry name" value="S-adenosyl-L-methionine-dependent methyltransferases"/>
    <property type="match status" value="1"/>
</dbReference>
<protein>
    <submittedName>
        <fullName evidence="4">Methyltransferase</fullName>
    </submittedName>
</protein>